<keyword evidence="4" id="KW-1185">Reference proteome</keyword>
<keyword evidence="1" id="KW-0677">Repeat</keyword>
<evidence type="ECO:0000313" key="3">
    <source>
        <dbReference type="EMBL" id="KAG2208264.1"/>
    </source>
</evidence>
<evidence type="ECO:0000256" key="2">
    <source>
        <dbReference type="SAM" id="MobiDB-lite"/>
    </source>
</evidence>
<accession>A0A8H7RC65</accession>
<name>A0A8H7RC65_9FUNG</name>
<dbReference type="PANTHER" id="PTHR46430:SF2">
    <property type="entry name" value="CHITIN SYNTHASE REGULATORY FACTOR 4"/>
    <property type="match status" value="1"/>
</dbReference>
<proteinExistence type="predicted"/>
<dbReference type="InterPro" id="IPR006597">
    <property type="entry name" value="Sel1-like"/>
</dbReference>
<dbReference type="SMART" id="SM00671">
    <property type="entry name" value="SEL1"/>
    <property type="match status" value="7"/>
</dbReference>
<dbReference type="InterPro" id="IPR011990">
    <property type="entry name" value="TPR-like_helical_dom_sf"/>
</dbReference>
<evidence type="ECO:0000313" key="4">
    <source>
        <dbReference type="Proteomes" id="UP000603453"/>
    </source>
</evidence>
<organism evidence="3 4">
    <name type="scientific">Mucor saturninus</name>
    <dbReference type="NCBI Taxonomy" id="64648"/>
    <lineage>
        <taxon>Eukaryota</taxon>
        <taxon>Fungi</taxon>
        <taxon>Fungi incertae sedis</taxon>
        <taxon>Mucoromycota</taxon>
        <taxon>Mucoromycotina</taxon>
        <taxon>Mucoromycetes</taxon>
        <taxon>Mucorales</taxon>
        <taxon>Mucorineae</taxon>
        <taxon>Mucoraceae</taxon>
        <taxon>Mucor</taxon>
    </lineage>
</organism>
<dbReference type="Pfam" id="PF08238">
    <property type="entry name" value="Sel1"/>
    <property type="match status" value="5"/>
</dbReference>
<dbReference type="AlphaFoldDB" id="A0A8H7RC65"/>
<dbReference type="InterPro" id="IPR051726">
    <property type="entry name" value="Chitin_Synth_Reg"/>
</dbReference>
<dbReference type="Proteomes" id="UP000603453">
    <property type="component" value="Unassembled WGS sequence"/>
</dbReference>
<protein>
    <submittedName>
        <fullName evidence="3">Uncharacterized protein</fullName>
    </submittedName>
</protein>
<dbReference type="EMBL" id="JAEPRD010000020">
    <property type="protein sequence ID" value="KAG2208264.1"/>
    <property type="molecule type" value="Genomic_DNA"/>
</dbReference>
<dbReference type="Gene3D" id="1.25.40.10">
    <property type="entry name" value="Tetratricopeptide repeat domain"/>
    <property type="match status" value="2"/>
</dbReference>
<gene>
    <name evidence="3" type="ORF">INT47_006120</name>
</gene>
<dbReference type="PANTHER" id="PTHR46430">
    <property type="entry name" value="PROTEIN SKT5-RELATED"/>
    <property type="match status" value="1"/>
</dbReference>
<reference evidence="3" key="1">
    <citation type="submission" date="2020-12" db="EMBL/GenBank/DDBJ databases">
        <title>Metabolic potential, ecology and presence of endohyphal bacteria is reflected in genomic diversity of Mucoromycotina.</title>
        <authorList>
            <person name="Muszewska A."/>
            <person name="Okrasinska A."/>
            <person name="Steczkiewicz K."/>
            <person name="Drgas O."/>
            <person name="Orlowska M."/>
            <person name="Perlinska-Lenart U."/>
            <person name="Aleksandrzak-Piekarczyk T."/>
            <person name="Szatraj K."/>
            <person name="Zielenkiewicz U."/>
            <person name="Pilsyk S."/>
            <person name="Malc E."/>
            <person name="Mieczkowski P."/>
            <person name="Kruszewska J.S."/>
            <person name="Biernat P."/>
            <person name="Pawlowska J."/>
        </authorList>
    </citation>
    <scope>NUCLEOTIDE SEQUENCE</scope>
    <source>
        <strain evidence="3">WA0000017839</strain>
    </source>
</reference>
<sequence>MPVVSQNIIADIQHDQPLTIFNKDLNNETGTIHKKKPLPKIPLMKTSLTNLIIPEGETISINNNGFVSVGPSWTTNNTTTTTVTAQHITNNENNQEVYFTESPVNGTVPQQSLNKRYSHSLLLTQAHNEYYSINADPYYSRHHPVYTQQQPNYQDSSNVSVTTNQEWKTSSKNITRSDSLKIETTVPVPFSKAGHLPLETHLEKPYEPTSDDLLHRKVSKEQLFNFDVPKSVLLQKLDQSGQLYHYSSSSSSSNVSTPQDSVSSFSSPPRLLGNAQHRHSMPMLHTQHEDTSFSAAERYFQPNDNSPVSSTSRIPSPWGTSRSATIKPNHRISTGSIPNLMSVQTVQVPDEITPINKAEQYFNEEDKRGKYSLSIASCSLINIRSNTKLYRRMAIKTRNKETQMTYARYLLQISKLYAKDNTTVVPVPSSSSVSLPSLKKNVAESPAETRHRLLSEAGYWIERLAKAGHPEALFIKGRWHVLGPSAEDCTIQGYEKVQEAKAFKCFLAASKAGWVDAHYELAHLWKRRGNNTKAIQCYERGAREKHTLSIYKMAKILLRGQLQKKRDIPKGLAFLKQAADMDDDASAEPAFVLGCIHANEFDRIGIQRNVSVAIDESPVNYSLALKYLKKSAERGYPDAIYFMGQVSETGMLGQLCDSWQAYQHYMKAAEVKHAGAMLDLSRIYSQGISGLLAAQKDMAFKWCKRSADLGFDQAEYVLGKYYEDGIGVTPDFPLALEYFGKAASKGYQPANEKLNRPLADGTRRRLKKNAAENKENYLTIVVSDPIVKRDDDDDDDDFIINNKNNTRGQNNNICTIQ</sequence>
<evidence type="ECO:0000256" key="1">
    <source>
        <dbReference type="ARBA" id="ARBA00022737"/>
    </source>
</evidence>
<feature type="compositionally biased region" description="Polar residues" evidence="2">
    <location>
        <begin position="302"/>
        <end position="323"/>
    </location>
</feature>
<dbReference type="SUPFAM" id="SSF81901">
    <property type="entry name" value="HCP-like"/>
    <property type="match status" value="2"/>
</dbReference>
<dbReference type="OrthoDB" id="272077at2759"/>
<comment type="caution">
    <text evidence="3">The sequence shown here is derived from an EMBL/GenBank/DDBJ whole genome shotgun (WGS) entry which is preliminary data.</text>
</comment>
<feature type="region of interest" description="Disordered" evidence="2">
    <location>
        <begin position="300"/>
        <end position="323"/>
    </location>
</feature>
<feature type="compositionally biased region" description="Low complexity" evidence="2">
    <location>
        <begin position="247"/>
        <end position="264"/>
    </location>
</feature>
<feature type="region of interest" description="Disordered" evidence="2">
    <location>
        <begin position="244"/>
        <end position="275"/>
    </location>
</feature>